<gene>
    <name evidence="1" type="ORF">GCM10017653_44320</name>
</gene>
<dbReference type="Proteomes" id="UP001143330">
    <property type="component" value="Unassembled WGS sequence"/>
</dbReference>
<dbReference type="AlphaFoldDB" id="A0A9W6JZY1"/>
<protein>
    <submittedName>
        <fullName evidence="1">Uncharacterized protein</fullName>
    </submittedName>
</protein>
<evidence type="ECO:0000313" key="2">
    <source>
        <dbReference type="Proteomes" id="UP001143330"/>
    </source>
</evidence>
<dbReference type="EMBL" id="BSFM01000020">
    <property type="protein sequence ID" value="GLK86362.1"/>
    <property type="molecule type" value="Genomic_DNA"/>
</dbReference>
<sequence>MLAEGIPSETFVDNVSRRRFDNWQDAPEAPIAELDLPRVKSARQLPRSVRHRLAARAEALGLAVAVREGHEAA</sequence>
<reference evidence="1" key="1">
    <citation type="journal article" date="2014" name="Int. J. Syst. Evol. Microbiol.">
        <title>Complete genome sequence of Corynebacterium casei LMG S-19264T (=DSM 44701T), isolated from a smear-ripened cheese.</title>
        <authorList>
            <consortium name="US DOE Joint Genome Institute (JGI-PGF)"/>
            <person name="Walter F."/>
            <person name="Albersmeier A."/>
            <person name="Kalinowski J."/>
            <person name="Ruckert C."/>
        </authorList>
    </citation>
    <scope>NUCLEOTIDE SEQUENCE</scope>
    <source>
        <strain evidence="1">VKM B-2789</strain>
    </source>
</reference>
<keyword evidence="2" id="KW-1185">Reference proteome</keyword>
<comment type="caution">
    <text evidence="1">The sequence shown here is derived from an EMBL/GenBank/DDBJ whole genome shotgun (WGS) entry which is preliminary data.</text>
</comment>
<accession>A0A9W6JZY1</accession>
<evidence type="ECO:0000313" key="1">
    <source>
        <dbReference type="EMBL" id="GLK86362.1"/>
    </source>
</evidence>
<reference evidence="1" key="2">
    <citation type="submission" date="2023-01" db="EMBL/GenBank/DDBJ databases">
        <authorList>
            <person name="Sun Q."/>
            <person name="Evtushenko L."/>
        </authorList>
    </citation>
    <scope>NUCLEOTIDE SEQUENCE</scope>
    <source>
        <strain evidence="1">VKM B-2789</strain>
    </source>
</reference>
<organism evidence="1 2">
    <name type="scientific">Ancylobacter defluvii</name>
    <dbReference type="NCBI Taxonomy" id="1282440"/>
    <lineage>
        <taxon>Bacteria</taxon>
        <taxon>Pseudomonadati</taxon>
        <taxon>Pseudomonadota</taxon>
        <taxon>Alphaproteobacteria</taxon>
        <taxon>Hyphomicrobiales</taxon>
        <taxon>Xanthobacteraceae</taxon>
        <taxon>Ancylobacter</taxon>
    </lineage>
</organism>
<proteinExistence type="predicted"/>
<name>A0A9W6JZY1_9HYPH</name>